<evidence type="ECO:0000259" key="5">
    <source>
        <dbReference type="PROSITE" id="PS50177"/>
    </source>
</evidence>
<dbReference type="InterPro" id="IPR045875">
    <property type="entry name" value="NTF2"/>
</dbReference>
<comment type="caution">
    <text evidence="6">The sequence shown here is derived from an EMBL/GenBank/DDBJ whole genome shotgun (WGS) entry which is preliminary data.</text>
</comment>
<dbReference type="InterPro" id="IPR018222">
    <property type="entry name" value="Nuclear_transport_factor_2_euk"/>
</dbReference>
<dbReference type="CDD" id="cd00780">
    <property type="entry name" value="NTF2"/>
    <property type="match status" value="1"/>
</dbReference>
<evidence type="ECO:0000256" key="1">
    <source>
        <dbReference type="ARBA" id="ARBA00004496"/>
    </source>
</evidence>
<evidence type="ECO:0000313" key="6">
    <source>
        <dbReference type="EMBL" id="KAJ2782591.1"/>
    </source>
</evidence>
<dbReference type="GO" id="GO:0005635">
    <property type="term" value="C:nuclear envelope"/>
    <property type="evidence" value="ECO:0007669"/>
    <property type="project" value="UniProtKB-ARBA"/>
</dbReference>
<dbReference type="AlphaFoldDB" id="A0A9W8HHH6"/>
<keyword evidence="2" id="KW-0963">Cytoplasm</keyword>
<reference evidence="6" key="1">
    <citation type="submission" date="2022-07" db="EMBL/GenBank/DDBJ databases">
        <title>Phylogenomic reconstructions and comparative analyses of Kickxellomycotina fungi.</title>
        <authorList>
            <person name="Reynolds N.K."/>
            <person name="Stajich J.E."/>
            <person name="Barry K."/>
            <person name="Grigoriev I.V."/>
            <person name="Crous P."/>
            <person name="Smith M.E."/>
        </authorList>
    </citation>
    <scope>NUCLEOTIDE SEQUENCE</scope>
    <source>
        <strain evidence="6">BCRC 34489</strain>
    </source>
</reference>
<dbReference type="GO" id="GO:0006606">
    <property type="term" value="P:protein import into nucleus"/>
    <property type="evidence" value="ECO:0007669"/>
    <property type="project" value="UniProtKB-ARBA"/>
</dbReference>
<dbReference type="InterPro" id="IPR032710">
    <property type="entry name" value="NTF2-like_dom_sf"/>
</dbReference>
<feature type="domain" description="NTF2" evidence="5">
    <location>
        <begin position="46"/>
        <end position="159"/>
    </location>
</feature>
<dbReference type="PANTHER" id="PTHR12612">
    <property type="entry name" value="NUCLEAR TRANSPORT FACTOR 2"/>
    <property type="match status" value="1"/>
</dbReference>
<evidence type="ECO:0000313" key="7">
    <source>
        <dbReference type="Proteomes" id="UP001140172"/>
    </source>
</evidence>
<feature type="region of interest" description="Disordered" evidence="4">
    <location>
        <begin position="1"/>
        <end position="37"/>
    </location>
</feature>
<dbReference type="FunFam" id="3.10.450.50:FF:000005">
    <property type="entry name" value="Nuclear transport factor 2"/>
    <property type="match status" value="1"/>
</dbReference>
<evidence type="ECO:0000256" key="3">
    <source>
        <dbReference type="ARBA" id="ARBA00026247"/>
    </source>
</evidence>
<organism evidence="6 7">
    <name type="scientific">Coemansia interrupta</name>
    <dbReference type="NCBI Taxonomy" id="1126814"/>
    <lineage>
        <taxon>Eukaryota</taxon>
        <taxon>Fungi</taxon>
        <taxon>Fungi incertae sedis</taxon>
        <taxon>Zoopagomycota</taxon>
        <taxon>Kickxellomycotina</taxon>
        <taxon>Kickxellomycetes</taxon>
        <taxon>Kickxellales</taxon>
        <taxon>Kickxellaceae</taxon>
        <taxon>Coemansia</taxon>
    </lineage>
</organism>
<dbReference type="PROSITE" id="PS50177">
    <property type="entry name" value="NTF2_DOMAIN"/>
    <property type="match status" value="1"/>
</dbReference>
<dbReference type="EMBL" id="JANBUM010000171">
    <property type="protein sequence ID" value="KAJ2782591.1"/>
    <property type="molecule type" value="Genomic_DNA"/>
</dbReference>
<dbReference type="SUPFAM" id="SSF54427">
    <property type="entry name" value="NTF2-like"/>
    <property type="match status" value="1"/>
</dbReference>
<protein>
    <recommendedName>
        <fullName evidence="3">Nuclear transport factor 2</fullName>
    </recommendedName>
</protein>
<name>A0A9W8HHH6_9FUNG</name>
<dbReference type="Proteomes" id="UP001140172">
    <property type="component" value="Unassembled WGS sequence"/>
</dbReference>
<dbReference type="GO" id="GO:0005737">
    <property type="term" value="C:cytoplasm"/>
    <property type="evidence" value="ECO:0007669"/>
    <property type="project" value="UniProtKB-SubCell"/>
</dbReference>
<accession>A0A9W8HHH6</accession>
<gene>
    <name evidence="6" type="primary">NTF2</name>
    <name evidence="6" type="ORF">GGI15_002873</name>
</gene>
<keyword evidence="7" id="KW-1185">Reference proteome</keyword>
<dbReference type="Pfam" id="PF02136">
    <property type="entry name" value="NTF2"/>
    <property type="match status" value="1"/>
</dbReference>
<dbReference type="InterPro" id="IPR002075">
    <property type="entry name" value="NTF2_dom"/>
</dbReference>
<sequence length="162" mass="18201">MNNNVNYPNNAGTVNNPNNAGNVNNPNNPNDPNANKVDNTARINAIAKEFVNYYYQTFDADRKNLAALYRPMSMMTWEGVQLRGGEAIIEKLASLPFQKVGHKITTTDAQQSLPHVNALVIMVTGQLLVDEETKPQQFSQTFQLVEDNGFFVYNDVFRLNYA</sequence>
<comment type="subcellular location">
    <subcellularLocation>
        <location evidence="1">Cytoplasm</location>
    </subcellularLocation>
</comment>
<evidence type="ECO:0000256" key="2">
    <source>
        <dbReference type="ARBA" id="ARBA00022490"/>
    </source>
</evidence>
<dbReference type="OrthoDB" id="6507044at2759"/>
<evidence type="ECO:0000256" key="4">
    <source>
        <dbReference type="SAM" id="MobiDB-lite"/>
    </source>
</evidence>
<dbReference type="Gene3D" id="3.10.450.50">
    <property type="match status" value="1"/>
</dbReference>
<proteinExistence type="predicted"/>